<dbReference type="SUPFAM" id="SSF109604">
    <property type="entry name" value="HD-domain/PDEase-like"/>
    <property type="match status" value="1"/>
</dbReference>
<protein>
    <submittedName>
        <fullName evidence="2">HDOD domain-containing protein</fullName>
    </submittedName>
</protein>
<feature type="domain" description="HDOD" evidence="1">
    <location>
        <begin position="19"/>
        <end position="212"/>
    </location>
</feature>
<organism evidence="2 3">
    <name type="scientific">Thalassolituus maritimus</name>
    <dbReference type="NCBI Taxonomy" id="484498"/>
    <lineage>
        <taxon>Bacteria</taxon>
        <taxon>Pseudomonadati</taxon>
        <taxon>Pseudomonadota</taxon>
        <taxon>Gammaproteobacteria</taxon>
        <taxon>Oceanospirillales</taxon>
        <taxon>Oceanospirillaceae</taxon>
        <taxon>Thalassolituus</taxon>
    </lineage>
</organism>
<evidence type="ECO:0000313" key="2">
    <source>
        <dbReference type="EMBL" id="GAA6144991.1"/>
    </source>
</evidence>
<reference evidence="2 3" key="1">
    <citation type="submission" date="2024-04" db="EMBL/GenBank/DDBJ databases">
        <title>Draft genome sequence of Thalassolituus maritimus NBRC 116585.</title>
        <authorList>
            <person name="Miyakawa T."/>
            <person name="Kusuya Y."/>
            <person name="Miura T."/>
        </authorList>
    </citation>
    <scope>NUCLEOTIDE SEQUENCE [LARGE SCALE GENOMIC DNA]</scope>
    <source>
        <strain evidence="2 3">5NW40-0001</strain>
    </source>
</reference>
<dbReference type="Pfam" id="PF08668">
    <property type="entry name" value="HDOD"/>
    <property type="match status" value="1"/>
</dbReference>
<dbReference type="InterPro" id="IPR052340">
    <property type="entry name" value="RNase_Y/CdgJ"/>
</dbReference>
<proteinExistence type="predicted"/>
<dbReference type="PANTHER" id="PTHR33525:SF6">
    <property type="entry name" value="HDOD DOMAIN-CONTAINING PROTEIN"/>
    <property type="match status" value="1"/>
</dbReference>
<dbReference type="PROSITE" id="PS51833">
    <property type="entry name" value="HDOD"/>
    <property type="match status" value="1"/>
</dbReference>
<keyword evidence="3" id="KW-1185">Reference proteome</keyword>
<sequence length="290" mass="32406">MGQPLSEQQISEIMQGIRIPPQPQVLVDLQMEQVSPHASPKSIARLISQDVGLTGAILKVVNSAAYGLSDTCTSVEQAVALIGIDSVVNVINGLAIRTELSDENIVQLNRFWDTATDIANISVDVARAINFEPTDWAYMLGLFHNCGIPLMMQRFDQYFDVMEASYGHPDKRIVDTENELLNTNHAVVGYYTAKSWKVPKPICDVIAEHHNATRYFRPDHTQDDERKTLLGILKLAEHICGNYRILGKQEEDLEWQAAGQEILAYLGLGEYDVEQLNLTYQESGVAAQNY</sequence>
<dbReference type="EMBL" id="BAABWH010000002">
    <property type="protein sequence ID" value="GAA6144991.1"/>
    <property type="molecule type" value="Genomic_DNA"/>
</dbReference>
<accession>A0ABP9ZXY2</accession>
<name>A0ABP9ZXY2_9GAMM</name>
<dbReference type="Proteomes" id="UP001481413">
    <property type="component" value="Unassembled WGS sequence"/>
</dbReference>
<evidence type="ECO:0000259" key="1">
    <source>
        <dbReference type="PROSITE" id="PS51833"/>
    </source>
</evidence>
<dbReference type="InterPro" id="IPR013976">
    <property type="entry name" value="HDOD"/>
</dbReference>
<dbReference type="RefSeq" id="WP_353293927.1">
    <property type="nucleotide sequence ID" value="NZ_BAABWH010000002.1"/>
</dbReference>
<comment type="caution">
    <text evidence="2">The sequence shown here is derived from an EMBL/GenBank/DDBJ whole genome shotgun (WGS) entry which is preliminary data.</text>
</comment>
<dbReference type="PANTHER" id="PTHR33525">
    <property type="match status" value="1"/>
</dbReference>
<evidence type="ECO:0000313" key="3">
    <source>
        <dbReference type="Proteomes" id="UP001481413"/>
    </source>
</evidence>
<gene>
    <name evidence="2" type="ORF">NBRC116585_11080</name>
</gene>
<dbReference type="Gene3D" id="1.10.3210.10">
    <property type="entry name" value="Hypothetical protein af1432"/>
    <property type="match status" value="1"/>
</dbReference>